<protein>
    <submittedName>
        <fullName evidence="2">Uncharacterized protein</fullName>
    </submittedName>
</protein>
<evidence type="ECO:0000313" key="2">
    <source>
        <dbReference type="EMBL" id="MET3584607.1"/>
    </source>
</evidence>
<dbReference type="Proteomes" id="UP001549031">
    <property type="component" value="Unassembled WGS sequence"/>
</dbReference>
<evidence type="ECO:0000313" key="3">
    <source>
        <dbReference type="Proteomes" id="UP001549031"/>
    </source>
</evidence>
<evidence type="ECO:0000256" key="1">
    <source>
        <dbReference type="SAM" id="MobiDB-lite"/>
    </source>
</evidence>
<feature type="region of interest" description="Disordered" evidence="1">
    <location>
        <begin position="76"/>
        <end position="96"/>
    </location>
</feature>
<dbReference type="RefSeq" id="WP_247242516.1">
    <property type="nucleotide sequence ID" value="NZ_JALJRA010000002.1"/>
</dbReference>
<reference evidence="2 3" key="1">
    <citation type="submission" date="2024-06" db="EMBL/GenBank/DDBJ databases">
        <title>Genomic Encyclopedia of Type Strains, Phase IV (KMG-IV): sequencing the most valuable type-strain genomes for metagenomic binning, comparative biology and taxonomic classification.</title>
        <authorList>
            <person name="Goeker M."/>
        </authorList>
    </citation>
    <scope>NUCLEOTIDE SEQUENCE [LARGE SCALE GENOMIC DNA]</scope>
    <source>
        <strain evidence="2 3">DSM 105042</strain>
    </source>
</reference>
<organism evidence="2 3">
    <name type="scientific">Pseudorhizobium tarimense</name>
    <dbReference type="NCBI Taxonomy" id="1079109"/>
    <lineage>
        <taxon>Bacteria</taxon>
        <taxon>Pseudomonadati</taxon>
        <taxon>Pseudomonadota</taxon>
        <taxon>Alphaproteobacteria</taxon>
        <taxon>Hyphomicrobiales</taxon>
        <taxon>Rhizobiaceae</taxon>
        <taxon>Rhizobium/Agrobacterium group</taxon>
        <taxon>Pseudorhizobium</taxon>
    </lineage>
</organism>
<gene>
    <name evidence="2" type="ORF">ABID21_000702</name>
</gene>
<proteinExistence type="predicted"/>
<sequence>MISGSSPFDGLPMFASDQDIAVAIVGKKAAGDWLKTRFPAIEKAPGFPKVDPLHGGRPVPLVKLFYDTYLHVPKAGRGMPDGEENEGAWKRSRQKA</sequence>
<keyword evidence="3" id="KW-1185">Reference proteome</keyword>
<accession>A0ABV2H231</accession>
<name>A0ABV2H231_9HYPH</name>
<dbReference type="EMBL" id="JBEPLJ010000002">
    <property type="protein sequence ID" value="MET3584607.1"/>
    <property type="molecule type" value="Genomic_DNA"/>
</dbReference>
<comment type="caution">
    <text evidence="2">The sequence shown here is derived from an EMBL/GenBank/DDBJ whole genome shotgun (WGS) entry which is preliminary data.</text>
</comment>